<dbReference type="EMBL" id="BKCJ010199700">
    <property type="protein sequence ID" value="GEY68111.1"/>
    <property type="molecule type" value="Genomic_DNA"/>
</dbReference>
<sequence length="129" mass="14633">MNVFVRIGFDSTIELVSLDKSQVVTFNVKFDCGFRIGDCRTGSWSDNMVGIPRGFVIHGIKVLKGNEKVTEVIDVENMHVDNSRFLRWVIFCLNGTHCFVDKVFDSEYVQNSLENSGSGVKNFDVFQKL</sequence>
<comment type="caution">
    <text evidence="1">The sequence shown here is derived from an EMBL/GenBank/DDBJ whole genome shotgun (WGS) entry which is preliminary data.</text>
</comment>
<protein>
    <submittedName>
        <fullName evidence="1">Uncharacterized protein</fullName>
    </submittedName>
</protein>
<gene>
    <name evidence="1" type="ORF">Tci_440085</name>
</gene>
<proteinExistence type="predicted"/>
<accession>A0A699HRR7</accession>
<organism evidence="1">
    <name type="scientific">Tanacetum cinerariifolium</name>
    <name type="common">Dalmatian daisy</name>
    <name type="synonym">Chrysanthemum cinerariifolium</name>
    <dbReference type="NCBI Taxonomy" id="118510"/>
    <lineage>
        <taxon>Eukaryota</taxon>
        <taxon>Viridiplantae</taxon>
        <taxon>Streptophyta</taxon>
        <taxon>Embryophyta</taxon>
        <taxon>Tracheophyta</taxon>
        <taxon>Spermatophyta</taxon>
        <taxon>Magnoliopsida</taxon>
        <taxon>eudicotyledons</taxon>
        <taxon>Gunneridae</taxon>
        <taxon>Pentapetalae</taxon>
        <taxon>asterids</taxon>
        <taxon>campanulids</taxon>
        <taxon>Asterales</taxon>
        <taxon>Asteraceae</taxon>
        <taxon>Asteroideae</taxon>
        <taxon>Anthemideae</taxon>
        <taxon>Anthemidinae</taxon>
        <taxon>Tanacetum</taxon>
    </lineage>
</organism>
<evidence type="ECO:0000313" key="1">
    <source>
        <dbReference type="EMBL" id="GEY68111.1"/>
    </source>
</evidence>
<reference evidence="1" key="1">
    <citation type="journal article" date="2019" name="Sci. Rep.">
        <title>Draft genome of Tanacetum cinerariifolium, the natural source of mosquito coil.</title>
        <authorList>
            <person name="Yamashiro T."/>
            <person name="Shiraishi A."/>
            <person name="Satake H."/>
            <person name="Nakayama K."/>
        </authorList>
    </citation>
    <scope>NUCLEOTIDE SEQUENCE</scope>
</reference>
<dbReference type="AlphaFoldDB" id="A0A699HRR7"/>
<name>A0A699HRR7_TANCI</name>